<dbReference type="EMBL" id="CP002049">
    <property type="protein sequence ID" value="ADI15827.1"/>
    <property type="molecule type" value="Genomic_DNA"/>
</dbReference>
<keyword evidence="2" id="KW-0325">Glycoprotein</keyword>
<dbReference type="SUPFAM" id="SSF52540">
    <property type="entry name" value="P-loop containing nucleoside triphosphate hydrolases"/>
    <property type="match status" value="1"/>
</dbReference>
<organism evidence="4 5">
    <name type="scientific">Truepera radiovictrix (strain DSM 17093 / CIP 108686 / LMG 22925 / RQ-24)</name>
    <dbReference type="NCBI Taxonomy" id="649638"/>
    <lineage>
        <taxon>Bacteria</taxon>
        <taxon>Thermotogati</taxon>
        <taxon>Deinococcota</taxon>
        <taxon>Deinococci</taxon>
        <taxon>Trueperales</taxon>
        <taxon>Trueperaceae</taxon>
        <taxon>Truepera</taxon>
    </lineage>
</organism>
<dbReference type="STRING" id="649638.Trad_2724"/>
<evidence type="ECO:0000256" key="1">
    <source>
        <dbReference type="ARBA" id="ARBA00022679"/>
    </source>
</evidence>
<keyword evidence="1" id="KW-0808">Transferase</keyword>
<evidence type="ECO:0000259" key="3">
    <source>
        <dbReference type="Pfam" id="PF00685"/>
    </source>
</evidence>
<dbReference type="RefSeq" id="WP_013179187.1">
    <property type="nucleotide sequence ID" value="NC_014221.1"/>
</dbReference>
<keyword evidence="5" id="KW-1185">Reference proteome</keyword>
<reference evidence="5" key="1">
    <citation type="submission" date="2010-05" db="EMBL/GenBank/DDBJ databases">
        <title>The complete genome of Truepera radiovictris DSM 17093.</title>
        <authorList>
            <consortium name="US DOE Joint Genome Institute (JGI-PGF)"/>
            <person name="Lucas S."/>
            <person name="Copeland A."/>
            <person name="Lapidus A."/>
            <person name="Glavina del Rio T."/>
            <person name="Dalin E."/>
            <person name="Tice H."/>
            <person name="Bruce D."/>
            <person name="Goodwin L."/>
            <person name="Pitluck S."/>
            <person name="Kyrpides N."/>
            <person name="Mavromatis K."/>
            <person name="Ovchinnikova G."/>
            <person name="Munk A.C."/>
            <person name="Detter J.C."/>
            <person name="Han C."/>
            <person name="Tapia R."/>
            <person name="Land M."/>
            <person name="Hauser L."/>
            <person name="Markowitz V."/>
            <person name="Cheng J.-F."/>
            <person name="Hugenholtz P."/>
            <person name="Woyke T."/>
            <person name="Wu D."/>
            <person name="Tindall B."/>
            <person name="Pomrenke H.G."/>
            <person name="Brambilla E."/>
            <person name="Klenk H.-P."/>
            <person name="Eisen J.A."/>
        </authorList>
    </citation>
    <scope>NUCLEOTIDE SEQUENCE [LARGE SCALE GENOMIC DNA]</scope>
    <source>
        <strain evidence="5">DSM 17093 / CIP 108686 / LMG 22925 / RQ-24</strain>
    </source>
</reference>
<dbReference type="PANTHER" id="PTHR10605:SF56">
    <property type="entry name" value="BIFUNCTIONAL HEPARAN SULFATE N-DEACETYLASE_N-SULFOTRANSFERASE"/>
    <property type="match status" value="1"/>
</dbReference>
<evidence type="ECO:0000256" key="2">
    <source>
        <dbReference type="ARBA" id="ARBA00023180"/>
    </source>
</evidence>
<evidence type="ECO:0000313" key="4">
    <source>
        <dbReference type="EMBL" id="ADI15827.1"/>
    </source>
</evidence>
<gene>
    <name evidence="4" type="ordered locus">Trad_2724</name>
</gene>
<dbReference type="OrthoDB" id="981508at2"/>
<dbReference type="AlphaFoldDB" id="D7CV00"/>
<dbReference type="InterPro" id="IPR037359">
    <property type="entry name" value="NST/OST"/>
</dbReference>
<dbReference type="InterPro" id="IPR000863">
    <property type="entry name" value="Sulfotransferase_dom"/>
</dbReference>
<dbReference type="Proteomes" id="UP000000379">
    <property type="component" value="Chromosome"/>
</dbReference>
<name>D7CV00_TRURR</name>
<dbReference type="GO" id="GO:0008146">
    <property type="term" value="F:sulfotransferase activity"/>
    <property type="evidence" value="ECO:0007669"/>
    <property type="project" value="InterPro"/>
</dbReference>
<accession>D7CV00</accession>
<dbReference type="Pfam" id="PF00685">
    <property type="entry name" value="Sulfotransfer_1"/>
    <property type="match status" value="1"/>
</dbReference>
<feature type="domain" description="Sulfotransferase" evidence="3">
    <location>
        <begin position="4"/>
        <end position="195"/>
    </location>
</feature>
<dbReference type="KEGG" id="tra:Trad_2724"/>
<dbReference type="PANTHER" id="PTHR10605">
    <property type="entry name" value="HEPARAN SULFATE SULFOTRANSFERASE"/>
    <property type="match status" value="1"/>
</dbReference>
<dbReference type="eggNOG" id="COG4424">
    <property type="taxonomic scope" value="Bacteria"/>
</dbReference>
<evidence type="ECO:0000313" key="5">
    <source>
        <dbReference type="Proteomes" id="UP000000379"/>
    </source>
</evidence>
<dbReference type="HOGENOM" id="CLU_017703_1_0_0"/>
<proteinExistence type="predicted"/>
<sequence>MSRPNLFLVGAPKCGTSALHGFLAQHPDVWMSEPKEPHFFCTDVDAPFAIRDPERYEGLFAGARARVVGESSATYLISKVAAHRIRERYPEARIIAIVRNPLEMLPSLHSQKRVNGTEPYATFEAAWAAEARRRRGLEPALGAFPFYEDAARYSEQLERFFTAFPREQLHVIVFDDFKRDLPGVWERVLAFLELAPFTPNFKVVNRNKRIRSRALHKVLQPDSALHRLPKPLSTVLYKGLDRLNSAHERRAPLPPELQQELRARFEPEVARLSALLGRDLSHWLA</sequence>
<reference evidence="4 5" key="2">
    <citation type="journal article" date="2011" name="Stand. Genomic Sci.">
        <title>Complete genome sequence of Truepera radiovictrix type strain (RQ-24).</title>
        <authorList>
            <person name="Ivanova N."/>
            <person name="Rohde C."/>
            <person name="Munk C."/>
            <person name="Nolan M."/>
            <person name="Lucas S."/>
            <person name="Del Rio T.G."/>
            <person name="Tice H."/>
            <person name="Deshpande S."/>
            <person name="Cheng J.F."/>
            <person name="Tapia R."/>
            <person name="Han C."/>
            <person name="Goodwin L."/>
            <person name="Pitluck S."/>
            <person name="Liolios K."/>
            <person name="Mavromatis K."/>
            <person name="Mikhailova N."/>
            <person name="Pati A."/>
            <person name="Chen A."/>
            <person name="Palaniappan K."/>
            <person name="Land M."/>
            <person name="Hauser L."/>
            <person name="Chang Y.J."/>
            <person name="Jeffries C.D."/>
            <person name="Brambilla E."/>
            <person name="Rohde M."/>
            <person name="Goker M."/>
            <person name="Tindall B.J."/>
            <person name="Woyke T."/>
            <person name="Bristow J."/>
            <person name="Eisen J.A."/>
            <person name="Markowitz V."/>
            <person name="Hugenholtz P."/>
            <person name="Kyrpides N.C."/>
            <person name="Klenk H.P."/>
            <person name="Lapidus A."/>
        </authorList>
    </citation>
    <scope>NUCLEOTIDE SEQUENCE [LARGE SCALE GENOMIC DNA]</scope>
    <source>
        <strain evidence="5">DSM 17093 / CIP 108686 / LMG 22925 / RQ-24</strain>
    </source>
</reference>
<dbReference type="Gene3D" id="3.40.50.300">
    <property type="entry name" value="P-loop containing nucleotide triphosphate hydrolases"/>
    <property type="match status" value="1"/>
</dbReference>
<dbReference type="InterPro" id="IPR027417">
    <property type="entry name" value="P-loop_NTPase"/>
</dbReference>
<protein>
    <submittedName>
        <fullName evidence="4">Sulfotransferase</fullName>
    </submittedName>
</protein>